<dbReference type="Gene3D" id="3.40.50.11010">
    <property type="match status" value="1"/>
</dbReference>
<comment type="caution">
    <text evidence="1">The sequence shown here is derived from an EMBL/GenBank/DDBJ whole genome shotgun (WGS) entry which is preliminary data.</text>
</comment>
<dbReference type="GO" id="GO:0016740">
    <property type="term" value="F:transferase activity"/>
    <property type="evidence" value="ECO:0007669"/>
    <property type="project" value="UniProtKB-KW"/>
</dbReference>
<dbReference type="EMBL" id="JACHIG010000001">
    <property type="protein sequence ID" value="MBB5030460.1"/>
    <property type="molecule type" value="Genomic_DNA"/>
</dbReference>
<name>A0A7W7Y6K5_9BACT</name>
<dbReference type="SUPFAM" id="SSF53756">
    <property type="entry name" value="UDP-Glycosyltransferase/glycogen phosphorylase"/>
    <property type="match status" value="1"/>
</dbReference>
<dbReference type="Proteomes" id="UP000590740">
    <property type="component" value="Unassembled WGS sequence"/>
</dbReference>
<keyword evidence="2" id="KW-1185">Reference proteome</keyword>
<dbReference type="AlphaFoldDB" id="A0A7W7Y6K5"/>
<gene>
    <name evidence="1" type="ORF">HNQ65_000014</name>
</gene>
<reference evidence="1 2" key="1">
    <citation type="submission" date="2020-08" db="EMBL/GenBank/DDBJ databases">
        <title>Genomic Encyclopedia of Type Strains, Phase IV (KMG-IV): sequencing the most valuable type-strain genomes for metagenomic binning, comparative biology and taxonomic classification.</title>
        <authorList>
            <person name="Goeker M."/>
        </authorList>
    </citation>
    <scope>NUCLEOTIDE SEQUENCE [LARGE SCALE GENOMIC DNA]</scope>
    <source>
        <strain evidence="1 2">DSM 12252</strain>
    </source>
</reference>
<evidence type="ECO:0000313" key="2">
    <source>
        <dbReference type="Proteomes" id="UP000590740"/>
    </source>
</evidence>
<proteinExistence type="predicted"/>
<protein>
    <submittedName>
        <fullName evidence="1">Glycosyltransferase involved in cell wall biosynthesis</fullName>
    </submittedName>
</protein>
<keyword evidence="1" id="KW-0808">Transferase</keyword>
<dbReference type="Pfam" id="PF13692">
    <property type="entry name" value="Glyco_trans_1_4"/>
    <property type="match status" value="1"/>
</dbReference>
<organism evidence="1 2">
    <name type="scientific">Prosthecobacter vanneervenii</name>
    <dbReference type="NCBI Taxonomy" id="48466"/>
    <lineage>
        <taxon>Bacteria</taxon>
        <taxon>Pseudomonadati</taxon>
        <taxon>Verrucomicrobiota</taxon>
        <taxon>Verrucomicrobiia</taxon>
        <taxon>Verrucomicrobiales</taxon>
        <taxon>Verrucomicrobiaceae</taxon>
        <taxon>Prosthecobacter</taxon>
    </lineage>
</organism>
<dbReference type="Gene3D" id="3.40.50.2000">
    <property type="entry name" value="Glycogen Phosphorylase B"/>
    <property type="match status" value="1"/>
</dbReference>
<dbReference type="RefSeq" id="WP_184337224.1">
    <property type="nucleotide sequence ID" value="NZ_JACHIG010000001.1"/>
</dbReference>
<accession>A0A7W7Y6K5</accession>
<evidence type="ECO:0000313" key="1">
    <source>
        <dbReference type="EMBL" id="MBB5030460.1"/>
    </source>
</evidence>
<sequence>MSEESTSHRQRHQFVVFGPDWGRHPSTSQHLFSELLHSNSVIWVETVGLRLPRLNLRDLRRSWQKLVDYCTGRRHAASAQSNLTVVCPLTLPFTQYHWVRRFNLWQIQRSVARACQRLGFVQHTLVVTAPSHCDVVGKLRERLSIFYCPDNYALWPGMNAQQVLRMEQELTGRVDVIVAVSELLGERFKNSGKPVLVLTQGVNAAHFARSLPPQNSGRFEVVYFGMIDARLDLDLLVDLAQSLPQVLIRMIGPVLVNPARLRELSNVRLEPQVPFAVLPASLTTADLFILPFMLNELSKSCSPLKIKEYLACGRPVVATAVPEAERLALYVHVARDRTSFVQAIAAAADGKLPFDAQAVKLMIASEGWDAKAQEFIQFVESQRSRH</sequence>